<dbReference type="AlphaFoldDB" id="A0A369CKH1"/>
<comment type="caution">
    <text evidence="2">The sequence shown here is derived from an EMBL/GenBank/DDBJ whole genome shotgun (WGS) entry which is preliminary data.</text>
</comment>
<organism evidence="2 3">
    <name type="scientific">Thioalbus denitrificans</name>
    <dbReference type="NCBI Taxonomy" id="547122"/>
    <lineage>
        <taxon>Bacteria</taxon>
        <taxon>Pseudomonadati</taxon>
        <taxon>Pseudomonadota</taxon>
        <taxon>Gammaproteobacteria</taxon>
        <taxon>Chromatiales</taxon>
        <taxon>Ectothiorhodospiraceae</taxon>
        <taxon>Thioalbus</taxon>
    </lineage>
</organism>
<dbReference type="CDD" id="cd07996">
    <property type="entry name" value="WGR_MMR_like"/>
    <property type="match status" value="1"/>
</dbReference>
<name>A0A369CKH1_9GAMM</name>
<proteinExistence type="predicted"/>
<dbReference type="OrthoDB" id="5801306at2"/>
<evidence type="ECO:0000313" key="2">
    <source>
        <dbReference type="EMBL" id="RCX32937.1"/>
    </source>
</evidence>
<dbReference type="SUPFAM" id="SSF142921">
    <property type="entry name" value="WGR domain-like"/>
    <property type="match status" value="1"/>
</dbReference>
<sequence length="84" mass="9701">MRIYMQSPPADDQPPRFYQLFLQRDLLGGWTLVRQWGVQGAGGRLQRDTFADWDSALEALMQARDRQLARGYRVVFAESPQRSG</sequence>
<dbReference type="EMBL" id="QPJY01000001">
    <property type="protein sequence ID" value="RCX32937.1"/>
    <property type="molecule type" value="Genomic_DNA"/>
</dbReference>
<feature type="domain" description="WGR" evidence="1">
    <location>
        <begin position="6"/>
        <end position="73"/>
    </location>
</feature>
<dbReference type="RefSeq" id="WP_114277833.1">
    <property type="nucleotide sequence ID" value="NZ_QPJY01000001.1"/>
</dbReference>
<gene>
    <name evidence="2" type="ORF">DFQ59_101235</name>
</gene>
<dbReference type="InterPro" id="IPR008893">
    <property type="entry name" value="WGR_domain"/>
</dbReference>
<dbReference type="GO" id="GO:0003677">
    <property type="term" value="F:DNA binding"/>
    <property type="evidence" value="ECO:0007669"/>
    <property type="project" value="UniProtKB-KW"/>
</dbReference>
<keyword evidence="3" id="KW-1185">Reference proteome</keyword>
<dbReference type="InterPro" id="IPR049809">
    <property type="entry name" value="YehF/YfeS-like_WGR"/>
</dbReference>
<reference evidence="2 3" key="1">
    <citation type="submission" date="2018-07" db="EMBL/GenBank/DDBJ databases">
        <title>Genomic Encyclopedia of Type Strains, Phase IV (KMG-IV): sequencing the most valuable type-strain genomes for metagenomic binning, comparative biology and taxonomic classification.</title>
        <authorList>
            <person name="Goeker M."/>
        </authorList>
    </citation>
    <scope>NUCLEOTIDE SEQUENCE [LARGE SCALE GENOMIC DNA]</scope>
    <source>
        <strain evidence="2 3">DSM 26407</strain>
    </source>
</reference>
<evidence type="ECO:0000259" key="1">
    <source>
        <dbReference type="Pfam" id="PF05406"/>
    </source>
</evidence>
<protein>
    <submittedName>
        <fullName evidence="2">Putative DNA-binding WGR domain protein</fullName>
    </submittedName>
</protein>
<keyword evidence="2" id="KW-0238">DNA-binding</keyword>
<accession>A0A369CKH1</accession>
<dbReference type="Pfam" id="PF05406">
    <property type="entry name" value="WGR"/>
    <property type="match status" value="1"/>
</dbReference>
<dbReference type="InterPro" id="IPR036930">
    <property type="entry name" value="WGR_dom_sf"/>
</dbReference>
<dbReference type="Proteomes" id="UP000252707">
    <property type="component" value="Unassembled WGS sequence"/>
</dbReference>
<evidence type="ECO:0000313" key="3">
    <source>
        <dbReference type="Proteomes" id="UP000252707"/>
    </source>
</evidence>